<sequence>MTYDLFEMCVKVIILLPITLGMIYFIIKYGNGKLQSFGTNKIMKVIEKVQLSKDSCIAVIEVLGEYYLVSIGNGKSEILLKLDNEKIEEIFNSKKFQVKNNKGIKKLITKIYKKEDCNEEEK</sequence>
<proteinExistence type="predicted"/>
<keyword evidence="7" id="KW-0969">Cilium</keyword>
<keyword evidence="3 6" id="KW-0812">Transmembrane</keyword>
<evidence type="ECO:0000256" key="5">
    <source>
        <dbReference type="ARBA" id="ARBA00023136"/>
    </source>
</evidence>
<keyword evidence="7" id="KW-0282">Flagellum</keyword>
<evidence type="ECO:0000256" key="2">
    <source>
        <dbReference type="ARBA" id="ARBA00022475"/>
    </source>
</evidence>
<keyword evidence="2" id="KW-1003">Cell membrane</keyword>
<keyword evidence="7" id="KW-0966">Cell projection</keyword>
<comment type="subcellular location">
    <subcellularLocation>
        <location evidence="1">Cell membrane</location>
    </subcellularLocation>
</comment>
<gene>
    <name evidence="7" type="ORF">QOZ93_001007</name>
</gene>
<keyword evidence="4 6" id="KW-1133">Transmembrane helix</keyword>
<organism evidence="7 8">
    <name type="scientific">Hathewaya limosa</name>
    <name type="common">Clostridium limosum</name>
    <dbReference type="NCBI Taxonomy" id="1536"/>
    <lineage>
        <taxon>Bacteria</taxon>
        <taxon>Bacillati</taxon>
        <taxon>Bacillota</taxon>
        <taxon>Clostridia</taxon>
        <taxon>Eubacteriales</taxon>
        <taxon>Clostridiaceae</taxon>
        <taxon>Hathewaya</taxon>
    </lineage>
</organism>
<feature type="transmembrane region" description="Helical" evidence="6">
    <location>
        <begin position="12"/>
        <end position="31"/>
    </location>
</feature>
<dbReference type="EMBL" id="JAUSWN010000006">
    <property type="protein sequence ID" value="MDQ0479267.1"/>
    <property type="molecule type" value="Genomic_DNA"/>
</dbReference>
<dbReference type="RefSeq" id="WP_307355357.1">
    <property type="nucleotide sequence ID" value="NZ_BAAACJ010000012.1"/>
</dbReference>
<keyword evidence="5 6" id="KW-0472">Membrane</keyword>
<dbReference type="Proteomes" id="UP001224418">
    <property type="component" value="Unassembled WGS sequence"/>
</dbReference>
<dbReference type="Pfam" id="PF04347">
    <property type="entry name" value="FliO"/>
    <property type="match status" value="1"/>
</dbReference>
<evidence type="ECO:0000313" key="7">
    <source>
        <dbReference type="EMBL" id="MDQ0479267.1"/>
    </source>
</evidence>
<keyword evidence="8" id="KW-1185">Reference proteome</keyword>
<name>A0ABU0JQ97_HATLI</name>
<evidence type="ECO:0000256" key="1">
    <source>
        <dbReference type="ARBA" id="ARBA00004236"/>
    </source>
</evidence>
<accession>A0ABU0JQ97</accession>
<evidence type="ECO:0000256" key="6">
    <source>
        <dbReference type="SAM" id="Phobius"/>
    </source>
</evidence>
<evidence type="ECO:0000256" key="3">
    <source>
        <dbReference type="ARBA" id="ARBA00022692"/>
    </source>
</evidence>
<protein>
    <submittedName>
        <fullName evidence="7">Flagellar protein FliO/FliZ</fullName>
    </submittedName>
</protein>
<dbReference type="InterPro" id="IPR022781">
    <property type="entry name" value="Flagellar_biosynth_FliO"/>
</dbReference>
<evidence type="ECO:0000313" key="8">
    <source>
        <dbReference type="Proteomes" id="UP001224418"/>
    </source>
</evidence>
<evidence type="ECO:0000256" key="4">
    <source>
        <dbReference type="ARBA" id="ARBA00022989"/>
    </source>
</evidence>
<comment type="caution">
    <text evidence="7">The sequence shown here is derived from an EMBL/GenBank/DDBJ whole genome shotgun (WGS) entry which is preliminary data.</text>
</comment>
<reference evidence="7 8" key="1">
    <citation type="submission" date="2023-07" db="EMBL/GenBank/DDBJ databases">
        <title>Genomic Encyclopedia of Type Strains, Phase IV (KMG-IV): sequencing the most valuable type-strain genomes for metagenomic binning, comparative biology and taxonomic classification.</title>
        <authorList>
            <person name="Goeker M."/>
        </authorList>
    </citation>
    <scope>NUCLEOTIDE SEQUENCE [LARGE SCALE GENOMIC DNA]</scope>
    <source>
        <strain evidence="7 8">DSM 1400</strain>
    </source>
</reference>